<dbReference type="GO" id="GO:0070401">
    <property type="term" value="F:NADP+ binding"/>
    <property type="evidence" value="ECO:0007669"/>
    <property type="project" value="UniProtKB-ARBA"/>
</dbReference>
<dbReference type="KEGG" id="lby:Lbys_2007"/>
<dbReference type="RefSeq" id="WP_013408749.1">
    <property type="nucleotide sequence ID" value="NC_014655.1"/>
</dbReference>
<protein>
    <recommendedName>
        <fullName evidence="3 8">Dihydrofolate reductase</fullName>
        <ecNumber evidence="3 8">1.5.1.3</ecNumber>
    </recommendedName>
</protein>
<comment type="catalytic activity">
    <reaction evidence="8">
        <text>(6S)-5,6,7,8-tetrahydrofolate + NADP(+) = 7,8-dihydrofolate + NADPH + H(+)</text>
        <dbReference type="Rhea" id="RHEA:15009"/>
        <dbReference type="ChEBI" id="CHEBI:15378"/>
        <dbReference type="ChEBI" id="CHEBI:57451"/>
        <dbReference type="ChEBI" id="CHEBI:57453"/>
        <dbReference type="ChEBI" id="CHEBI:57783"/>
        <dbReference type="ChEBI" id="CHEBI:58349"/>
        <dbReference type="EC" id="1.5.1.3"/>
    </reaction>
</comment>
<dbReference type="PANTHER" id="PTHR48069:SF3">
    <property type="entry name" value="DIHYDROFOLATE REDUCTASE"/>
    <property type="match status" value="1"/>
</dbReference>
<dbReference type="EMBL" id="CP002305">
    <property type="protein sequence ID" value="ADQ17703.1"/>
    <property type="molecule type" value="Genomic_DNA"/>
</dbReference>
<dbReference type="GO" id="GO:0046654">
    <property type="term" value="P:tetrahydrofolate biosynthetic process"/>
    <property type="evidence" value="ECO:0007669"/>
    <property type="project" value="UniProtKB-UniPathway"/>
</dbReference>
<evidence type="ECO:0000259" key="9">
    <source>
        <dbReference type="PROSITE" id="PS51330"/>
    </source>
</evidence>
<keyword evidence="4 8" id="KW-0554">One-carbon metabolism</keyword>
<dbReference type="AlphaFoldDB" id="E4RSG7"/>
<evidence type="ECO:0000256" key="5">
    <source>
        <dbReference type="ARBA" id="ARBA00022857"/>
    </source>
</evidence>
<dbReference type="InterPro" id="IPR001796">
    <property type="entry name" value="DHFR_dom"/>
</dbReference>
<reference evidence="10 11" key="2">
    <citation type="journal article" date="2011" name="Stand. Genomic Sci.">
        <title>Complete genome sequence of Leadbetterella byssophila type strain (4M15).</title>
        <authorList>
            <person name="Abt B."/>
            <person name="Teshima H."/>
            <person name="Lucas S."/>
            <person name="Lapidus A."/>
            <person name="Del Rio T.G."/>
            <person name="Nolan M."/>
            <person name="Tice H."/>
            <person name="Cheng J.F."/>
            <person name="Pitluck S."/>
            <person name="Liolios K."/>
            <person name="Pagani I."/>
            <person name="Ivanova N."/>
            <person name="Mavromatis K."/>
            <person name="Pati A."/>
            <person name="Tapia R."/>
            <person name="Han C."/>
            <person name="Goodwin L."/>
            <person name="Chen A."/>
            <person name="Palaniappan K."/>
            <person name="Land M."/>
            <person name="Hauser L."/>
            <person name="Chang Y.J."/>
            <person name="Jeffries C.D."/>
            <person name="Rohde M."/>
            <person name="Goker M."/>
            <person name="Tindall B.J."/>
            <person name="Detter J.C."/>
            <person name="Woyke T."/>
            <person name="Bristow J."/>
            <person name="Eisen J.A."/>
            <person name="Markowitz V."/>
            <person name="Hugenholtz P."/>
            <person name="Klenk H.P."/>
            <person name="Kyrpides N.C."/>
        </authorList>
    </citation>
    <scope>NUCLEOTIDE SEQUENCE [LARGE SCALE GENOMIC DNA]</scope>
    <source>
        <strain evidence="11">DSM 17132 / JCM 16389 / KACC 11308 / NBRC 106382 / 4M15</strain>
    </source>
</reference>
<accession>E4RSG7</accession>
<evidence type="ECO:0000256" key="3">
    <source>
        <dbReference type="ARBA" id="ARBA00012856"/>
    </source>
</evidence>
<dbReference type="FunFam" id="3.40.430.10:FF:000001">
    <property type="entry name" value="Dihydrofolate reductase"/>
    <property type="match status" value="1"/>
</dbReference>
<dbReference type="EC" id="1.5.1.3" evidence="3 8"/>
<dbReference type="PROSITE" id="PS51330">
    <property type="entry name" value="DHFR_2"/>
    <property type="match status" value="1"/>
</dbReference>
<comment type="similarity">
    <text evidence="2 8">Belongs to the dihydrofolate reductase family.</text>
</comment>
<sequence length="164" mass="18361">MEIALLVAVAENGVIGKDNQLLWKLRDDLQLFKKRTLGHPIIMGRKTYESIGKPLPGRTNIVISRNAGLKLEGCTVTSSLEEALEVAQNLHPEQEIFVIGGGKIYELATPIATKLYLTKVNVVLEGDTYFDLKPFENWQIVEQISLPKSEHNEYDAEVITLTRS</sequence>
<dbReference type="InterPro" id="IPR024072">
    <property type="entry name" value="DHFR-like_dom_sf"/>
</dbReference>
<evidence type="ECO:0000256" key="6">
    <source>
        <dbReference type="ARBA" id="ARBA00023002"/>
    </source>
</evidence>
<keyword evidence="11" id="KW-1185">Reference proteome</keyword>
<name>E4RSG7_LEAB4</name>
<dbReference type="STRING" id="649349.Lbys_2007"/>
<evidence type="ECO:0000313" key="11">
    <source>
        <dbReference type="Proteomes" id="UP000007435"/>
    </source>
</evidence>
<dbReference type="Pfam" id="PF00186">
    <property type="entry name" value="DHFR_1"/>
    <property type="match status" value="1"/>
</dbReference>
<dbReference type="GO" id="GO:0046452">
    <property type="term" value="P:dihydrofolate metabolic process"/>
    <property type="evidence" value="ECO:0007669"/>
    <property type="project" value="TreeGrafter"/>
</dbReference>
<gene>
    <name evidence="10" type="ordered locus">Lbys_2007</name>
</gene>
<dbReference type="GO" id="GO:0046655">
    <property type="term" value="P:folic acid metabolic process"/>
    <property type="evidence" value="ECO:0007669"/>
    <property type="project" value="TreeGrafter"/>
</dbReference>
<dbReference type="SUPFAM" id="SSF53597">
    <property type="entry name" value="Dihydrofolate reductase-like"/>
    <property type="match status" value="1"/>
</dbReference>
<dbReference type="eggNOG" id="COG0262">
    <property type="taxonomic scope" value="Bacteria"/>
</dbReference>
<dbReference type="PRINTS" id="PR00070">
    <property type="entry name" value="DHFR"/>
</dbReference>
<dbReference type="CDD" id="cd00209">
    <property type="entry name" value="DHFR"/>
    <property type="match status" value="1"/>
</dbReference>
<dbReference type="GO" id="GO:0006730">
    <property type="term" value="P:one-carbon metabolic process"/>
    <property type="evidence" value="ECO:0007669"/>
    <property type="project" value="UniProtKB-KW"/>
</dbReference>
<keyword evidence="5 8" id="KW-0521">NADP</keyword>
<evidence type="ECO:0000256" key="1">
    <source>
        <dbReference type="ARBA" id="ARBA00004903"/>
    </source>
</evidence>
<dbReference type="PIRSF" id="PIRSF000194">
    <property type="entry name" value="DHFR"/>
    <property type="match status" value="1"/>
</dbReference>
<evidence type="ECO:0000256" key="7">
    <source>
        <dbReference type="ARBA" id="ARBA00025067"/>
    </source>
</evidence>
<evidence type="ECO:0000256" key="2">
    <source>
        <dbReference type="ARBA" id="ARBA00009539"/>
    </source>
</evidence>
<keyword evidence="6 8" id="KW-0560">Oxidoreductase</keyword>
<dbReference type="GO" id="GO:0005829">
    <property type="term" value="C:cytosol"/>
    <property type="evidence" value="ECO:0007669"/>
    <property type="project" value="TreeGrafter"/>
</dbReference>
<evidence type="ECO:0000313" key="10">
    <source>
        <dbReference type="EMBL" id="ADQ17703.1"/>
    </source>
</evidence>
<dbReference type="HOGENOM" id="CLU_043966_5_1_10"/>
<dbReference type="GO" id="GO:0004146">
    <property type="term" value="F:dihydrofolate reductase activity"/>
    <property type="evidence" value="ECO:0007669"/>
    <property type="project" value="UniProtKB-EC"/>
</dbReference>
<evidence type="ECO:0000256" key="4">
    <source>
        <dbReference type="ARBA" id="ARBA00022563"/>
    </source>
</evidence>
<proteinExistence type="inferred from homology"/>
<dbReference type="OrthoDB" id="9804315at2"/>
<feature type="domain" description="DHFR" evidence="9">
    <location>
        <begin position="2"/>
        <end position="163"/>
    </location>
</feature>
<dbReference type="Gene3D" id="3.40.430.10">
    <property type="entry name" value="Dihydrofolate Reductase, subunit A"/>
    <property type="match status" value="1"/>
</dbReference>
<dbReference type="UniPathway" id="UPA00077">
    <property type="reaction ID" value="UER00158"/>
</dbReference>
<dbReference type="InterPro" id="IPR012259">
    <property type="entry name" value="DHFR"/>
</dbReference>
<organism evidence="10 11">
    <name type="scientific">Leadbetterella byssophila (strain DSM 17132 / JCM 16389 / KACC 11308 / NBRC 106382 / 4M15)</name>
    <dbReference type="NCBI Taxonomy" id="649349"/>
    <lineage>
        <taxon>Bacteria</taxon>
        <taxon>Pseudomonadati</taxon>
        <taxon>Bacteroidota</taxon>
        <taxon>Cytophagia</taxon>
        <taxon>Cytophagales</taxon>
        <taxon>Leadbetterellaceae</taxon>
        <taxon>Leadbetterella</taxon>
    </lineage>
</organism>
<comment type="pathway">
    <text evidence="1 8">Cofactor biosynthesis; tetrahydrofolate biosynthesis; 5,6,7,8-tetrahydrofolate from 7,8-dihydrofolate: step 1/1.</text>
</comment>
<dbReference type="PANTHER" id="PTHR48069">
    <property type="entry name" value="DIHYDROFOLATE REDUCTASE"/>
    <property type="match status" value="1"/>
</dbReference>
<evidence type="ECO:0000256" key="8">
    <source>
        <dbReference type="PIRNR" id="PIRNR000194"/>
    </source>
</evidence>
<dbReference type="Proteomes" id="UP000007435">
    <property type="component" value="Chromosome"/>
</dbReference>
<reference key="1">
    <citation type="submission" date="2010-11" db="EMBL/GenBank/DDBJ databases">
        <title>The complete genome of Leadbetterella byssophila DSM 17132.</title>
        <authorList>
            <consortium name="US DOE Joint Genome Institute (JGI-PGF)"/>
            <person name="Lucas S."/>
            <person name="Copeland A."/>
            <person name="Lapidus A."/>
            <person name="Glavina del Rio T."/>
            <person name="Dalin E."/>
            <person name="Tice H."/>
            <person name="Bruce D."/>
            <person name="Goodwin L."/>
            <person name="Pitluck S."/>
            <person name="Kyrpides N."/>
            <person name="Mavromatis K."/>
            <person name="Ivanova N."/>
            <person name="Teshima H."/>
            <person name="Brettin T."/>
            <person name="Detter J.C."/>
            <person name="Han C."/>
            <person name="Tapia R."/>
            <person name="Land M."/>
            <person name="Hauser L."/>
            <person name="Markowitz V."/>
            <person name="Cheng J.-F."/>
            <person name="Hugenholtz P."/>
            <person name="Woyke T."/>
            <person name="Wu D."/>
            <person name="Tindall B."/>
            <person name="Pomrenke H.G."/>
            <person name="Brambilla E."/>
            <person name="Klenk H.-P."/>
            <person name="Eisen J.A."/>
        </authorList>
    </citation>
    <scope>NUCLEOTIDE SEQUENCE [LARGE SCALE GENOMIC DNA]</scope>
    <source>
        <strain>DSM 17132</strain>
    </source>
</reference>
<comment type="function">
    <text evidence="7 8">Key enzyme in folate metabolism. Catalyzes an essential reaction for de novo glycine and purine synthesis, and for DNA precursor synthesis.</text>
</comment>